<comment type="similarity">
    <text evidence="2 6">Belongs to the sodium:solute symporter (SSF) (TC 2.A.21) family.</text>
</comment>
<feature type="transmembrane region" description="Helical" evidence="7">
    <location>
        <begin position="370"/>
        <end position="389"/>
    </location>
</feature>
<evidence type="ECO:0000256" key="6">
    <source>
        <dbReference type="RuleBase" id="RU362091"/>
    </source>
</evidence>
<evidence type="ECO:0000256" key="7">
    <source>
        <dbReference type="SAM" id="Phobius"/>
    </source>
</evidence>
<dbReference type="OrthoDB" id="9814523at2"/>
<feature type="transmembrane region" description="Helical" evidence="7">
    <location>
        <begin position="13"/>
        <end position="30"/>
    </location>
</feature>
<keyword evidence="4 7" id="KW-1133">Transmembrane helix</keyword>
<dbReference type="KEGG" id="agi:FSB73_03045"/>
<proteinExistence type="inferred from homology"/>
<keyword evidence="9" id="KW-1185">Reference proteome</keyword>
<dbReference type="NCBIfam" id="TIGR00813">
    <property type="entry name" value="sss"/>
    <property type="match status" value="1"/>
</dbReference>
<dbReference type="PROSITE" id="PS50283">
    <property type="entry name" value="NA_SOLUT_SYMP_3"/>
    <property type="match status" value="1"/>
</dbReference>
<dbReference type="InterPro" id="IPR001734">
    <property type="entry name" value="Na/solute_symporter"/>
</dbReference>
<evidence type="ECO:0000256" key="5">
    <source>
        <dbReference type="ARBA" id="ARBA00023136"/>
    </source>
</evidence>
<feature type="transmembrane region" description="Helical" evidence="7">
    <location>
        <begin position="127"/>
        <end position="152"/>
    </location>
</feature>
<feature type="transmembrane region" description="Helical" evidence="7">
    <location>
        <begin position="507"/>
        <end position="528"/>
    </location>
</feature>
<dbReference type="GO" id="GO:0005412">
    <property type="term" value="F:D-glucose:sodium symporter activity"/>
    <property type="evidence" value="ECO:0007669"/>
    <property type="project" value="TreeGrafter"/>
</dbReference>
<dbReference type="Proteomes" id="UP000321291">
    <property type="component" value="Chromosome"/>
</dbReference>
<dbReference type="Gene3D" id="1.20.1730.10">
    <property type="entry name" value="Sodium/glucose cotransporter"/>
    <property type="match status" value="1"/>
</dbReference>
<dbReference type="PANTHER" id="PTHR11819">
    <property type="entry name" value="SOLUTE CARRIER FAMILY 5"/>
    <property type="match status" value="1"/>
</dbReference>
<feature type="transmembrane region" description="Helical" evidence="7">
    <location>
        <begin position="433"/>
        <end position="451"/>
    </location>
</feature>
<evidence type="ECO:0000256" key="4">
    <source>
        <dbReference type="ARBA" id="ARBA00022989"/>
    </source>
</evidence>
<evidence type="ECO:0000256" key="2">
    <source>
        <dbReference type="ARBA" id="ARBA00006434"/>
    </source>
</evidence>
<keyword evidence="5 7" id="KW-0472">Membrane</keyword>
<feature type="transmembrane region" description="Helical" evidence="7">
    <location>
        <begin position="158"/>
        <end position="176"/>
    </location>
</feature>
<evidence type="ECO:0000313" key="8">
    <source>
        <dbReference type="EMBL" id="QEC70809.1"/>
    </source>
</evidence>
<dbReference type="Pfam" id="PF00474">
    <property type="entry name" value="SSF"/>
    <property type="match status" value="1"/>
</dbReference>
<evidence type="ECO:0000256" key="1">
    <source>
        <dbReference type="ARBA" id="ARBA00004141"/>
    </source>
</evidence>
<feature type="transmembrane region" description="Helical" evidence="7">
    <location>
        <begin position="463"/>
        <end position="486"/>
    </location>
</feature>
<dbReference type="EMBL" id="CP042434">
    <property type="protein sequence ID" value="QEC70809.1"/>
    <property type="molecule type" value="Genomic_DNA"/>
</dbReference>
<evidence type="ECO:0000313" key="9">
    <source>
        <dbReference type="Proteomes" id="UP000321291"/>
    </source>
</evidence>
<reference evidence="8 9" key="1">
    <citation type="journal article" date="2017" name="Int. J. Syst. Evol. Microbiol.">
        <title>Arachidicoccus ginsenosidivorans sp. nov., with ginsenoside-converting activity isolated from ginseng cultivating soil.</title>
        <authorList>
            <person name="Siddiqi M.Z."/>
            <person name="Aslam Z."/>
            <person name="Im W.T."/>
        </authorList>
    </citation>
    <scope>NUCLEOTIDE SEQUENCE [LARGE SCALE GENOMIC DNA]</scope>
    <source>
        <strain evidence="8 9">Gsoil 809</strain>
    </source>
</reference>
<feature type="transmembrane region" description="Helical" evidence="7">
    <location>
        <begin position="234"/>
        <end position="253"/>
    </location>
</feature>
<feature type="transmembrane region" description="Helical" evidence="7">
    <location>
        <begin position="320"/>
        <end position="349"/>
    </location>
</feature>
<dbReference type="GO" id="GO:0005886">
    <property type="term" value="C:plasma membrane"/>
    <property type="evidence" value="ECO:0007669"/>
    <property type="project" value="TreeGrafter"/>
</dbReference>
<evidence type="ECO:0000256" key="3">
    <source>
        <dbReference type="ARBA" id="ARBA00022692"/>
    </source>
</evidence>
<feature type="transmembrane region" description="Helical" evidence="7">
    <location>
        <begin position="188"/>
        <end position="206"/>
    </location>
</feature>
<keyword evidence="3 7" id="KW-0812">Transmembrane</keyword>
<gene>
    <name evidence="8" type="ORF">FSB73_03045</name>
</gene>
<dbReference type="InterPro" id="IPR038377">
    <property type="entry name" value="Na/Glc_symporter_sf"/>
</dbReference>
<feature type="transmembrane region" description="Helical" evidence="7">
    <location>
        <begin position="273"/>
        <end position="300"/>
    </location>
</feature>
<protein>
    <submittedName>
        <fullName evidence="8">Sodium/solute symporter</fullName>
    </submittedName>
</protein>
<feature type="transmembrane region" description="Helical" evidence="7">
    <location>
        <begin position="401"/>
        <end position="421"/>
    </location>
</feature>
<organism evidence="8 9">
    <name type="scientific">Arachidicoccus ginsenosidivorans</name>
    <dbReference type="NCBI Taxonomy" id="496057"/>
    <lineage>
        <taxon>Bacteria</taxon>
        <taxon>Pseudomonadati</taxon>
        <taxon>Bacteroidota</taxon>
        <taxon>Chitinophagia</taxon>
        <taxon>Chitinophagales</taxon>
        <taxon>Chitinophagaceae</taxon>
        <taxon>Arachidicoccus</taxon>
    </lineage>
</organism>
<name>A0A5B8VHP5_9BACT</name>
<dbReference type="PANTHER" id="PTHR11819:SF195">
    <property type="entry name" value="SODIUM_GLUCOSE COTRANSPORTER 4"/>
    <property type="match status" value="1"/>
</dbReference>
<comment type="subcellular location">
    <subcellularLocation>
        <location evidence="1">Membrane</location>
        <topology evidence="1">Multi-pass membrane protein</topology>
    </subcellularLocation>
</comment>
<sequence length="531" mass="58954">MNSIYNALQPVDFVIVILYLLILFGLGYYVSFVKKRKKGENLFLAQHTLGWSSIGLNMWGTNVGPSMLIASASIGYSTGIVAGNFAWYAFVFIGLLALYFAPRYLGAKISTLPEYMGLHFGLRTRTILAWYTLITILISWLSLGLFAGGILVQQLLNIPMWQSVLAMIVLATFFAASGGLRAIALTNMFQMILLIAVSLLLVILGIEKIGGLSQLFQKTPDHYWNLFLPANDKAYPWTAIILGYPIMGIWFWCTEQSMVQSVLGAKSLEQGQLGANFIGWLKILDVPLFILPGIICFILYPHMKNPDEAYLVMVTQLFPAGMKGLIIVVLIAALVSNIGSSLNSVSTVFTMDIFVKKYQPDATNKEIIRIGRYVTVGSAVISVIIALAINSIKGLNLFDVFQSVLGFLAPPMSVVFLFGILWKKTSAKAVNMVLTYGTGFSVLVGVLYLWVWPSSKYPAWPHFLLLSFYIFLILSLFLFAVSSLAGRRTEIQNKGKLVVDFVPKKPSRLVIFSWVLLTIVMVALYIYFNGH</sequence>
<accession>A0A5B8VHP5</accession>
<dbReference type="RefSeq" id="WP_146780069.1">
    <property type="nucleotide sequence ID" value="NZ_CP042434.1"/>
</dbReference>
<dbReference type="AlphaFoldDB" id="A0A5B8VHP5"/>
<feature type="transmembrane region" description="Helical" evidence="7">
    <location>
        <begin position="85"/>
        <end position="106"/>
    </location>
</feature>